<evidence type="ECO:0000259" key="1">
    <source>
        <dbReference type="Pfam" id="PF03478"/>
    </source>
</evidence>
<dbReference type="Pfam" id="PF03478">
    <property type="entry name" value="Beta-prop_KIB1-4"/>
    <property type="match status" value="1"/>
</dbReference>
<comment type="caution">
    <text evidence="2">The sequence shown here is derived from an EMBL/GenBank/DDBJ whole genome shotgun (WGS) entry which is preliminary data.</text>
</comment>
<feature type="domain" description="KIB1-4 beta-propeller" evidence="1">
    <location>
        <begin position="83"/>
        <end position="180"/>
    </location>
</feature>
<reference evidence="2" key="1">
    <citation type="journal article" date="2017" name="Gigascience">
        <title>The genome draft of coconut (Cocos nucifera).</title>
        <authorList>
            <person name="Xiao Y."/>
            <person name="Xu P."/>
            <person name="Fan H."/>
            <person name="Baudouin L."/>
            <person name="Xia W."/>
            <person name="Bocs S."/>
            <person name="Xu J."/>
            <person name="Li Q."/>
            <person name="Guo A."/>
            <person name="Zhou L."/>
            <person name="Li J."/>
            <person name="Wu Y."/>
            <person name="Ma Z."/>
            <person name="Armero A."/>
            <person name="Issali A.E."/>
            <person name="Liu N."/>
            <person name="Peng M."/>
            <person name="Yang Y."/>
        </authorList>
    </citation>
    <scope>NUCLEOTIDE SEQUENCE</scope>
    <source>
        <tissue evidence="2">Spear leaf of Hainan Tall coconut</tissue>
    </source>
</reference>
<dbReference type="OrthoDB" id="1863935at2759"/>
<keyword evidence="3" id="KW-1185">Reference proteome</keyword>
<name>A0A8K0N1H3_COCNU</name>
<organism evidence="2 3">
    <name type="scientific">Cocos nucifera</name>
    <name type="common">Coconut palm</name>
    <dbReference type="NCBI Taxonomy" id="13894"/>
    <lineage>
        <taxon>Eukaryota</taxon>
        <taxon>Viridiplantae</taxon>
        <taxon>Streptophyta</taxon>
        <taxon>Embryophyta</taxon>
        <taxon>Tracheophyta</taxon>
        <taxon>Spermatophyta</taxon>
        <taxon>Magnoliopsida</taxon>
        <taxon>Liliopsida</taxon>
        <taxon>Arecaceae</taxon>
        <taxon>Arecoideae</taxon>
        <taxon>Cocoseae</taxon>
        <taxon>Attaleinae</taxon>
        <taxon>Cocos</taxon>
    </lineage>
</organism>
<gene>
    <name evidence="2" type="ORF">COCNU_05G007060</name>
</gene>
<protein>
    <submittedName>
        <fullName evidence="2">Putative F-box/kelch-repeat protein</fullName>
    </submittedName>
</protein>
<accession>A0A8K0N1H3</accession>
<evidence type="ECO:0000313" key="2">
    <source>
        <dbReference type="EMBL" id="KAG1342477.1"/>
    </source>
</evidence>
<evidence type="ECO:0000313" key="3">
    <source>
        <dbReference type="Proteomes" id="UP000797356"/>
    </source>
</evidence>
<proteinExistence type="predicted"/>
<sequence>MQEGGDQEKEQVGQSSCQWAELHAPLLQLILRRLALPGYLRFGSVCQPWLEAKGDLRHPYTEVPMLFFSKILEGRSDDSQLYFFSPSDGRCYHIDTKLEGSPARHVNCIASSHGWLLVRDLFVPPNVSKLFLLNPFSGARIELPDCRGFRLYFGRPIALSSSPTDPSCKIMVADGYLHACHALSARRCQAEVDQTLEFFADCGFHPRHHLLARESVILWPDE</sequence>
<dbReference type="EMBL" id="CM017876">
    <property type="protein sequence ID" value="KAG1342477.1"/>
    <property type="molecule type" value="Genomic_DNA"/>
</dbReference>
<dbReference type="InterPro" id="IPR050942">
    <property type="entry name" value="F-box_BR-signaling"/>
</dbReference>
<dbReference type="Proteomes" id="UP000797356">
    <property type="component" value="Chromosome 5"/>
</dbReference>
<reference evidence="2" key="2">
    <citation type="submission" date="2019-07" db="EMBL/GenBank/DDBJ databases">
        <authorList>
            <person name="Yang Y."/>
            <person name="Bocs S."/>
            <person name="Baudouin L."/>
        </authorList>
    </citation>
    <scope>NUCLEOTIDE SEQUENCE</scope>
    <source>
        <tissue evidence="2">Spear leaf of Hainan Tall coconut</tissue>
    </source>
</reference>
<dbReference type="PANTHER" id="PTHR44259">
    <property type="entry name" value="OS07G0183000 PROTEIN-RELATED"/>
    <property type="match status" value="1"/>
</dbReference>
<dbReference type="InterPro" id="IPR005174">
    <property type="entry name" value="KIB1-4_b-propeller"/>
</dbReference>
<dbReference type="PANTHER" id="PTHR44259:SF113">
    <property type="entry name" value="OS06G0659700 PROTEIN"/>
    <property type="match status" value="1"/>
</dbReference>
<dbReference type="AlphaFoldDB" id="A0A8K0N1H3"/>